<gene>
    <name evidence="10" type="ORF">H6F99_08585</name>
</gene>
<dbReference type="RefSeq" id="WP_190382793.1">
    <property type="nucleotide sequence ID" value="NZ_JACJQT010000017.1"/>
</dbReference>
<organism evidence="10 11">
    <name type="scientific">Aphanizomenon flos-aquae FACHB-1040</name>
    <dbReference type="NCBI Taxonomy" id="2692887"/>
    <lineage>
        <taxon>Bacteria</taxon>
        <taxon>Bacillati</taxon>
        <taxon>Cyanobacteriota</taxon>
        <taxon>Cyanophyceae</taxon>
        <taxon>Nostocales</taxon>
        <taxon>Aphanizomenonaceae</taxon>
        <taxon>Aphanizomenon</taxon>
    </lineage>
</organism>
<dbReference type="Gene3D" id="1.25.40.10">
    <property type="entry name" value="Tetratricopeptide repeat domain"/>
    <property type="match status" value="1"/>
</dbReference>
<feature type="repeat" description="TPR" evidence="8">
    <location>
        <begin position="3"/>
        <end position="36"/>
    </location>
</feature>
<sequence length="566" mass="66494">MNTNHLITIGISLYQENKYSEAIDYFNKIISTDSNCYQAYHYRGLVLRKQRDDQGAIADLKKADTLIADQEYTNIFQKLQNLIEKDYSHFSNNKNNDNDEFSYIEYKGTWRLEQEIYDLISYELNKFENFLSSRLETIELLRKKRAENSQFNQERLENKNLPIYNSHEEIAQAMGISVKGLRFLAFSRKDDHYIRFQIPKKPSGYRQISAPKKLLKKAQNWILDNILEKLELHDAAHGFRLKHSIVTNAQIHVGKEVIINIDLKDFFPSISYKRVKGLFKSFGYSETASTIFALICTEPKIKEVEINGQINSLLSWTDSYLPQGAPSSPAITNILCRRLDRRLTFMAKQYGFDYTRYADDLTFSASGESLVNVNNILKLTNLIVKKEDFEINENKTRVVRNYRRQEVTGVIVNEKLNIPRDKLKTFRAVLYKIEKDGLQNYTWGQSKDIIAAIEGFANFVSMVNPEKGGKFIEQIHRIKEKYVRKREKVVLVHQEFLTQSNIIKQINDKLRKVRFNKIKKRQYLQETYNKKYLQELTDEELLEFLHYLITLQLEQFSFGDTDDPPF</sequence>
<keyword evidence="4" id="KW-0479">Metal-binding</keyword>
<evidence type="ECO:0000256" key="8">
    <source>
        <dbReference type="PROSITE-ProRule" id="PRU00339"/>
    </source>
</evidence>
<keyword evidence="11" id="KW-1185">Reference proteome</keyword>
<protein>
    <recommendedName>
        <fullName evidence="1">RNA-directed DNA polymerase</fullName>
        <ecNumber evidence="1">2.7.7.49</ecNumber>
    </recommendedName>
</protein>
<keyword evidence="6 10" id="KW-0695">RNA-directed DNA polymerase</keyword>
<feature type="domain" description="Reverse transcriptase" evidence="9">
    <location>
        <begin position="179"/>
        <end position="412"/>
    </location>
</feature>
<evidence type="ECO:0000256" key="5">
    <source>
        <dbReference type="ARBA" id="ARBA00022842"/>
    </source>
</evidence>
<evidence type="ECO:0000259" key="9">
    <source>
        <dbReference type="PROSITE" id="PS50878"/>
    </source>
</evidence>
<keyword evidence="5" id="KW-0460">Magnesium</keyword>
<evidence type="ECO:0000256" key="1">
    <source>
        <dbReference type="ARBA" id="ARBA00012493"/>
    </source>
</evidence>
<dbReference type="CDD" id="cd03487">
    <property type="entry name" value="RT_Bac_retron_II"/>
    <property type="match status" value="1"/>
</dbReference>
<dbReference type="Pfam" id="PF00078">
    <property type="entry name" value="RVT_1"/>
    <property type="match status" value="1"/>
</dbReference>
<dbReference type="PANTHER" id="PTHR34047:SF7">
    <property type="entry name" value="RNA-DIRECTED DNA POLYMERASE"/>
    <property type="match status" value="1"/>
</dbReference>
<evidence type="ECO:0000256" key="2">
    <source>
        <dbReference type="ARBA" id="ARBA00022679"/>
    </source>
</evidence>
<evidence type="ECO:0000313" key="11">
    <source>
        <dbReference type="Proteomes" id="UP000606721"/>
    </source>
</evidence>
<evidence type="ECO:0000256" key="4">
    <source>
        <dbReference type="ARBA" id="ARBA00022723"/>
    </source>
</evidence>
<dbReference type="InterPro" id="IPR051083">
    <property type="entry name" value="GrpII_Intron_Splice-Mob/Def"/>
</dbReference>
<dbReference type="PANTHER" id="PTHR34047">
    <property type="entry name" value="NUCLEAR INTRON MATURASE 1, MITOCHONDRIAL-RELATED"/>
    <property type="match status" value="1"/>
</dbReference>
<proteinExistence type="predicted"/>
<name>A0ABR8BU09_APHFL</name>
<comment type="catalytic activity">
    <reaction evidence="7">
        <text>DNA(n) + a 2'-deoxyribonucleoside 5'-triphosphate = DNA(n+1) + diphosphate</text>
        <dbReference type="Rhea" id="RHEA:22508"/>
        <dbReference type="Rhea" id="RHEA-COMP:17339"/>
        <dbReference type="Rhea" id="RHEA-COMP:17340"/>
        <dbReference type="ChEBI" id="CHEBI:33019"/>
        <dbReference type="ChEBI" id="CHEBI:61560"/>
        <dbReference type="ChEBI" id="CHEBI:173112"/>
        <dbReference type="EC" id="2.7.7.49"/>
    </reaction>
</comment>
<dbReference type="InterPro" id="IPR000477">
    <property type="entry name" value="RT_dom"/>
</dbReference>
<keyword evidence="2" id="KW-0808">Transferase</keyword>
<keyword evidence="3" id="KW-0548">Nucleotidyltransferase</keyword>
<dbReference type="InterPro" id="IPR000123">
    <property type="entry name" value="Reverse_transcriptase_msDNA"/>
</dbReference>
<dbReference type="SUPFAM" id="SSF48452">
    <property type="entry name" value="TPR-like"/>
    <property type="match status" value="1"/>
</dbReference>
<dbReference type="InterPro" id="IPR011990">
    <property type="entry name" value="TPR-like_helical_dom_sf"/>
</dbReference>
<dbReference type="InterPro" id="IPR019734">
    <property type="entry name" value="TPR_rpt"/>
</dbReference>
<dbReference type="EC" id="2.7.7.49" evidence="1"/>
<dbReference type="PROSITE" id="PS50005">
    <property type="entry name" value="TPR"/>
    <property type="match status" value="1"/>
</dbReference>
<comment type="caution">
    <text evidence="10">The sequence shown here is derived from an EMBL/GenBank/DDBJ whole genome shotgun (WGS) entry which is preliminary data.</text>
</comment>
<dbReference type="EMBL" id="JACJQT010000017">
    <property type="protein sequence ID" value="MBD2278354.1"/>
    <property type="molecule type" value="Genomic_DNA"/>
</dbReference>
<dbReference type="PRINTS" id="PR00866">
    <property type="entry name" value="RNADNAPOLMS"/>
</dbReference>
<dbReference type="Proteomes" id="UP000606721">
    <property type="component" value="Unassembled WGS sequence"/>
</dbReference>
<keyword evidence="8" id="KW-0802">TPR repeat</keyword>
<evidence type="ECO:0000256" key="3">
    <source>
        <dbReference type="ARBA" id="ARBA00022695"/>
    </source>
</evidence>
<evidence type="ECO:0000256" key="7">
    <source>
        <dbReference type="ARBA" id="ARBA00048173"/>
    </source>
</evidence>
<reference evidence="10 11" key="1">
    <citation type="journal article" date="2020" name="ISME J.">
        <title>Comparative genomics reveals insights into cyanobacterial evolution and habitat adaptation.</title>
        <authorList>
            <person name="Chen M.Y."/>
            <person name="Teng W.K."/>
            <person name="Zhao L."/>
            <person name="Hu C.X."/>
            <person name="Zhou Y.K."/>
            <person name="Han B.P."/>
            <person name="Song L.R."/>
            <person name="Shu W.S."/>
        </authorList>
    </citation>
    <scope>NUCLEOTIDE SEQUENCE [LARGE SCALE GENOMIC DNA]</scope>
    <source>
        <strain evidence="10 11">FACHB-1040</strain>
    </source>
</reference>
<dbReference type="GO" id="GO:0003964">
    <property type="term" value="F:RNA-directed DNA polymerase activity"/>
    <property type="evidence" value="ECO:0007669"/>
    <property type="project" value="UniProtKB-KW"/>
</dbReference>
<evidence type="ECO:0000256" key="6">
    <source>
        <dbReference type="ARBA" id="ARBA00022918"/>
    </source>
</evidence>
<evidence type="ECO:0000313" key="10">
    <source>
        <dbReference type="EMBL" id="MBD2278354.1"/>
    </source>
</evidence>
<dbReference type="SMART" id="SM00028">
    <property type="entry name" value="TPR"/>
    <property type="match status" value="2"/>
</dbReference>
<dbReference type="PROSITE" id="PS50878">
    <property type="entry name" value="RT_POL"/>
    <property type="match status" value="1"/>
</dbReference>
<accession>A0ABR8BU09</accession>